<keyword evidence="2" id="KW-1185">Reference proteome</keyword>
<proteinExistence type="predicted"/>
<dbReference type="EMBL" id="CM047581">
    <property type="protein sequence ID" value="KAI9916249.1"/>
    <property type="molecule type" value="Genomic_DNA"/>
</dbReference>
<organism evidence="1 2">
    <name type="scientific">Peronosclerospora sorghi</name>
    <dbReference type="NCBI Taxonomy" id="230839"/>
    <lineage>
        <taxon>Eukaryota</taxon>
        <taxon>Sar</taxon>
        <taxon>Stramenopiles</taxon>
        <taxon>Oomycota</taxon>
        <taxon>Peronosporomycetes</taxon>
        <taxon>Peronosporales</taxon>
        <taxon>Peronosporaceae</taxon>
        <taxon>Peronosclerospora</taxon>
    </lineage>
</organism>
<reference evidence="1 2" key="1">
    <citation type="journal article" date="2022" name="bioRxiv">
        <title>The genome of the oomycete Peronosclerospora sorghi, a cosmopolitan pathogen of maize and sorghum, is inflated with dispersed pseudogenes.</title>
        <authorList>
            <person name="Fletcher K."/>
            <person name="Martin F."/>
            <person name="Isakeit T."/>
            <person name="Cavanaugh K."/>
            <person name="Magill C."/>
            <person name="Michelmore R."/>
        </authorList>
    </citation>
    <scope>NUCLEOTIDE SEQUENCE [LARGE SCALE GENOMIC DNA]</scope>
    <source>
        <strain evidence="1">P6</strain>
    </source>
</reference>
<comment type="caution">
    <text evidence="1">The sequence shown here is derived from an EMBL/GenBank/DDBJ whole genome shotgun (WGS) entry which is preliminary data.</text>
</comment>
<gene>
    <name evidence="1" type="ORF">PsorP6_017899</name>
</gene>
<dbReference type="Proteomes" id="UP001163321">
    <property type="component" value="Chromosome 2"/>
</dbReference>
<protein>
    <submittedName>
        <fullName evidence="1">Uncharacterized protein</fullName>
    </submittedName>
</protein>
<sequence length="445" mass="49237">MDKKHLAVRGYLTIYGTATGNPECVLLVLKSSSPRRHVQWYTNMIIINSVEFSTKSPRGIVLPTLFLYESSSSGDLAFMGLVNSLLSLGRLFSSTMFSCILTALDSSRFIVGFGGGNRCVCRADVTSITAINQRLPYLTILVCVVDLGYAMTPGLGSLVANTDLVFYGLSLNKFTSPRMIIVLSNVLTIFGILTVYDDSVTVQDGPEDEEEEDQSITTTLNQSTLMPDRIVHIDISIIIFLIFNTRGIISVFETVNVPLSAKRPTVTQRASLQYGCCTNDCCWSQYVDASGFQFYLVVIGLLSYVAIEYFHHNVRDKNWIHLGFAMVLSGNPLLVLVSNSLNFPQLLLADVGCPISTTIVLVVFSKLLDGRPLGTTRLDHVYLALSVTSSARFHADTRVFWIDIVLCASSIGLFWWYTNLVHETTIKLLAYVESAYQEESLANTL</sequence>
<accession>A0ACC0WDU6</accession>
<name>A0ACC0WDU6_9STRA</name>
<evidence type="ECO:0000313" key="2">
    <source>
        <dbReference type="Proteomes" id="UP001163321"/>
    </source>
</evidence>
<evidence type="ECO:0000313" key="1">
    <source>
        <dbReference type="EMBL" id="KAI9916249.1"/>
    </source>
</evidence>